<name>A0A0F9P932_9ZZZZ</name>
<organism evidence="1">
    <name type="scientific">marine sediment metagenome</name>
    <dbReference type="NCBI Taxonomy" id="412755"/>
    <lineage>
        <taxon>unclassified sequences</taxon>
        <taxon>metagenomes</taxon>
        <taxon>ecological metagenomes</taxon>
    </lineage>
</organism>
<protein>
    <submittedName>
        <fullName evidence="1">Uncharacterized protein</fullName>
    </submittedName>
</protein>
<evidence type="ECO:0000313" key="1">
    <source>
        <dbReference type="EMBL" id="KKN20957.1"/>
    </source>
</evidence>
<proteinExistence type="predicted"/>
<sequence length="137" mass="14730">MRRILVSAMLVVLPLAAVAQPYTAINWLKVVPLTAAGDFEVIENYGEGPRGIWCAAASYARDRLGAGGPAELYVKSPRGRSVSDIGRTSVVFTLNRSDLSVPPSKSYSVSVNQPGLSLPVGHAVQFCQDYIIPTHIF</sequence>
<gene>
    <name evidence="1" type="ORF">LCGC14_0930250</name>
</gene>
<comment type="caution">
    <text evidence="1">The sequence shown here is derived from an EMBL/GenBank/DDBJ whole genome shotgun (WGS) entry which is preliminary data.</text>
</comment>
<accession>A0A0F9P932</accession>
<dbReference type="AlphaFoldDB" id="A0A0F9P932"/>
<dbReference type="EMBL" id="LAZR01003192">
    <property type="protein sequence ID" value="KKN20957.1"/>
    <property type="molecule type" value="Genomic_DNA"/>
</dbReference>
<reference evidence="1" key="1">
    <citation type="journal article" date="2015" name="Nature">
        <title>Complex archaea that bridge the gap between prokaryotes and eukaryotes.</title>
        <authorList>
            <person name="Spang A."/>
            <person name="Saw J.H."/>
            <person name="Jorgensen S.L."/>
            <person name="Zaremba-Niedzwiedzka K."/>
            <person name="Martijn J."/>
            <person name="Lind A.E."/>
            <person name="van Eijk R."/>
            <person name="Schleper C."/>
            <person name="Guy L."/>
            <person name="Ettema T.J."/>
        </authorList>
    </citation>
    <scope>NUCLEOTIDE SEQUENCE</scope>
</reference>